<name>A0AAV6YRR9_ENGPU</name>
<feature type="compositionally biased region" description="Basic and acidic residues" evidence="1">
    <location>
        <begin position="31"/>
        <end position="60"/>
    </location>
</feature>
<dbReference type="Proteomes" id="UP000824782">
    <property type="component" value="Unassembled WGS sequence"/>
</dbReference>
<feature type="region of interest" description="Disordered" evidence="1">
    <location>
        <begin position="29"/>
        <end position="60"/>
    </location>
</feature>
<evidence type="ECO:0000256" key="1">
    <source>
        <dbReference type="SAM" id="MobiDB-lite"/>
    </source>
</evidence>
<accession>A0AAV6YRR9</accession>
<gene>
    <name evidence="2" type="ORF">GDO81_024298</name>
</gene>
<protein>
    <submittedName>
        <fullName evidence="2">Uncharacterized protein</fullName>
    </submittedName>
</protein>
<evidence type="ECO:0000313" key="3">
    <source>
        <dbReference type="Proteomes" id="UP000824782"/>
    </source>
</evidence>
<sequence>MKQLRQTKVDAEDEDLFYSHPNVTFSFLVSSREKSGHPNQDSDRNKVTAPQDHKEESIRDYNLDIQEKDDYPEEVKMQAFAAEPRMLHEVQEPSMKDSSPEVNPLDRYMQLILQNRKEEQSDKVSHCMVTYRAAQLWVFIYKS</sequence>
<keyword evidence="3" id="KW-1185">Reference proteome</keyword>
<dbReference type="AlphaFoldDB" id="A0AAV6YRR9"/>
<dbReference type="EMBL" id="WNYA01028935">
    <property type="protein sequence ID" value="KAG8537570.1"/>
    <property type="molecule type" value="Genomic_DNA"/>
</dbReference>
<evidence type="ECO:0000313" key="2">
    <source>
        <dbReference type="EMBL" id="KAG8537570.1"/>
    </source>
</evidence>
<organism evidence="2 3">
    <name type="scientific">Engystomops pustulosus</name>
    <name type="common">Tungara frog</name>
    <name type="synonym">Physalaemus pustulosus</name>
    <dbReference type="NCBI Taxonomy" id="76066"/>
    <lineage>
        <taxon>Eukaryota</taxon>
        <taxon>Metazoa</taxon>
        <taxon>Chordata</taxon>
        <taxon>Craniata</taxon>
        <taxon>Vertebrata</taxon>
        <taxon>Euteleostomi</taxon>
        <taxon>Amphibia</taxon>
        <taxon>Batrachia</taxon>
        <taxon>Anura</taxon>
        <taxon>Neobatrachia</taxon>
        <taxon>Hyloidea</taxon>
        <taxon>Leptodactylidae</taxon>
        <taxon>Leiuperinae</taxon>
        <taxon>Engystomops</taxon>
    </lineage>
</organism>
<feature type="non-terminal residue" evidence="2">
    <location>
        <position position="143"/>
    </location>
</feature>
<proteinExistence type="predicted"/>
<reference evidence="2" key="1">
    <citation type="thesis" date="2020" institute="ProQuest LLC" country="789 East Eisenhower Parkway, Ann Arbor, MI, USA">
        <title>Comparative Genomics and Chromosome Evolution.</title>
        <authorList>
            <person name="Mudd A.B."/>
        </authorList>
    </citation>
    <scope>NUCLEOTIDE SEQUENCE</scope>
    <source>
        <strain evidence="2">237g6f4</strain>
        <tissue evidence="2">Blood</tissue>
    </source>
</reference>
<comment type="caution">
    <text evidence="2">The sequence shown here is derived from an EMBL/GenBank/DDBJ whole genome shotgun (WGS) entry which is preliminary data.</text>
</comment>